<dbReference type="EMBL" id="CP036532">
    <property type="protein sequence ID" value="QBK29751.1"/>
    <property type="molecule type" value="Genomic_DNA"/>
</dbReference>
<evidence type="ECO:0000313" key="2">
    <source>
        <dbReference type="EMBL" id="QBK29751.1"/>
    </source>
</evidence>
<evidence type="ECO:0000256" key="1">
    <source>
        <dbReference type="SAM" id="SignalP"/>
    </source>
</evidence>
<dbReference type="GeneID" id="90766357"/>
<dbReference type="Gene3D" id="3.40.190.10">
    <property type="entry name" value="Periplasmic binding protein-like II"/>
    <property type="match status" value="2"/>
</dbReference>
<dbReference type="AlphaFoldDB" id="A0A4P6UXF3"/>
<reference evidence="2 3" key="1">
    <citation type="journal article" date="2017" name="Int. J. Syst. Evol. Microbiol.">
        <title>Roseitalea porphyridii gen. nov., sp. nov., isolated from a red alga, and reclassification of Hoeflea suaedae Chung et al. 2013 as Pseudohoeflea suaedae gen. nov., comb. nov.</title>
        <authorList>
            <person name="Hyeon J.W."/>
            <person name="Jeong S.E."/>
            <person name="Baek K."/>
            <person name="Jeon C.O."/>
        </authorList>
    </citation>
    <scope>NUCLEOTIDE SEQUENCE [LARGE SCALE GENOMIC DNA]</scope>
    <source>
        <strain evidence="2 3">MA7-20</strain>
    </source>
</reference>
<dbReference type="PANTHER" id="PTHR42941">
    <property type="entry name" value="SLL1037 PROTEIN"/>
    <property type="match status" value="1"/>
</dbReference>
<evidence type="ECO:0000313" key="3">
    <source>
        <dbReference type="Proteomes" id="UP000293719"/>
    </source>
</evidence>
<keyword evidence="3" id="KW-1185">Reference proteome</keyword>
<accession>A0A4P6UXF3</accession>
<dbReference type="CDD" id="cd13567">
    <property type="entry name" value="PBP2_TtGluBP"/>
    <property type="match status" value="1"/>
</dbReference>
<keyword evidence="1" id="KW-0732">Signal</keyword>
<protein>
    <submittedName>
        <fullName evidence="2">TAXI family TRAP transporter solute-binding subunit</fullName>
    </submittedName>
</protein>
<dbReference type="SUPFAM" id="SSF53850">
    <property type="entry name" value="Periplasmic binding protein-like II"/>
    <property type="match status" value="1"/>
</dbReference>
<dbReference type="InterPro" id="IPR011852">
    <property type="entry name" value="TRAP_TAXI"/>
</dbReference>
<dbReference type="OrthoDB" id="9776669at2"/>
<dbReference type="NCBIfam" id="TIGR02122">
    <property type="entry name" value="TRAP_TAXI"/>
    <property type="match status" value="1"/>
</dbReference>
<dbReference type="Proteomes" id="UP000293719">
    <property type="component" value="Chromosome"/>
</dbReference>
<sequence length="329" mass="34536">MSFANWKSKAAAVAASMVVAVAAVGPAASAERIFFGIATGSTGGVYYPLGGMIAQVISNNAQVDGARIIATAETGNASVANARLLQDEAIEAGMMGADIADQAYRGTAQFDDGAVTNLRAIGALFPETVQVVVRSESGIESFEDLAGKTVSSGPAGSGMYQLFGDVLDVFGMERDDVREDFSSFSQAVDKLRDGNIDAFFAIGGLPTVAIQDLASSHDIRLLALTDDEIARIREAQPYYSSTVVPAGTYEGQDEDIQTLGLRALLVAHDGLEDDVVYAVTKAIYDNTETLAKVHVQGRNVALESALDSVSIPVHPGAARFFEEAGIELE</sequence>
<organism evidence="2 3">
    <name type="scientific">Roseitalea porphyridii</name>
    <dbReference type="NCBI Taxonomy" id="1852022"/>
    <lineage>
        <taxon>Bacteria</taxon>
        <taxon>Pseudomonadati</taxon>
        <taxon>Pseudomonadota</taxon>
        <taxon>Alphaproteobacteria</taxon>
        <taxon>Hyphomicrobiales</taxon>
        <taxon>Ahrensiaceae</taxon>
        <taxon>Roseitalea</taxon>
    </lineage>
</organism>
<dbReference type="Pfam" id="PF16868">
    <property type="entry name" value="NMT1_3"/>
    <property type="match status" value="1"/>
</dbReference>
<dbReference type="KEGG" id="rpod:E0E05_03530"/>
<feature type="chain" id="PRO_5020403285" evidence="1">
    <location>
        <begin position="23"/>
        <end position="329"/>
    </location>
</feature>
<name>A0A4P6UXF3_9HYPH</name>
<gene>
    <name evidence="2" type="ORF">E0E05_03530</name>
</gene>
<feature type="signal peptide" evidence="1">
    <location>
        <begin position="1"/>
        <end position="22"/>
    </location>
</feature>
<proteinExistence type="predicted"/>
<dbReference type="PANTHER" id="PTHR42941:SF1">
    <property type="entry name" value="SLL1037 PROTEIN"/>
    <property type="match status" value="1"/>
</dbReference>
<dbReference type="RefSeq" id="WP_131615466.1">
    <property type="nucleotide sequence ID" value="NZ_CP036532.1"/>
</dbReference>